<evidence type="ECO:0000256" key="8">
    <source>
        <dbReference type="ARBA" id="ARBA00072274"/>
    </source>
</evidence>
<dbReference type="AlphaFoldDB" id="B8CXL2"/>
<dbReference type="GO" id="GO:0051082">
    <property type="term" value="F:unfolded protein binding"/>
    <property type="evidence" value="ECO:0007669"/>
    <property type="project" value="TreeGrafter"/>
</dbReference>
<name>B8CXL2_HALOH</name>
<dbReference type="OrthoDB" id="9812586at2"/>
<feature type="region of interest" description="Disordered" evidence="13">
    <location>
        <begin position="1"/>
        <end position="76"/>
    </location>
</feature>
<evidence type="ECO:0000256" key="10">
    <source>
        <dbReference type="HAMAP-Rule" id="MF_01151"/>
    </source>
</evidence>
<dbReference type="GO" id="GO:0042803">
    <property type="term" value="F:protein homodimerization activity"/>
    <property type="evidence" value="ECO:0007669"/>
    <property type="project" value="InterPro"/>
</dbReference>
<keyword evidence="4 10" id="KW-0963">Cytoplasm</keyword>
<dbReference type="PANTHER" id="PTHR21237">
    <property type="entry name" value="GRPE PROTEIN"/>
    <property type="match status" value="1"/>
</dbReference>
<keyword evidence="6 10" id="KW-0143">Chaperone</keyword>
<reference evidence="14 15" key="1">
    <citation type="journal article" date="2009" name="PLoS ONE">
        <title>Genome analysis of the anaerobic thermohalophilic bacterium Halothermothrix orenii.</title>
        <authorList>
            <person name="Mavromatis K."/>
            <person name="Ivanova N."/>
            <person name="Anderson I."/>
            <person name="Lykidis A."/>
            <person name="Hooper S.D."/>
            <person name="Sun H."/>
            <person name="Kunin V."/>
            <person name="Lapidus A."/>
            <person name="Hugenholtz P."/>
            <person name="Patel B."/>
            <person name="Kyrpides N.C."/>
        </authorList>
    </citation>
    <scope>NUCLEOTIDE SEQUENCE [LARGE SCALE GENOMIC DNA]</scope>
    <source>
        <strain evidence="15">H 168 / OCM 544 / DSM 9562</strain>
    </source>
</reference>
<dbReference type="EMBL" id="CP001098">
    <property type="protein sequence ID" value="ACL70031.1"/>
    <property type="molecule type" value="Genomic_DNA"/>
</dbReference>
<dbReference type="InterPro" id="IPR013805">
    <property type="entry name" value="GrpE_CC"/>
</dbReference>
<accession>B8CXL2</accession>
<keyword evidence="15" id="KW-1185">Reference proteome</keyword>
<dbReference type="PRINTS" id="PR00773">
    <property type="entry name" value="GRPEPROTEIN"/>
</dbReference>
<evidence type="ECO:0000313" key="14">
    <source>
        <dbReference type="EMBL" id="ACL70031.1"/>
    </source>
</evidence>
<evidence type="ECO:0000256" key="13">
    <source>
        <dbReference type="SAM" id="MobiDB-lite"/>
    </source>
</evidence>
<evidence type="ECO:0000256" key="11">
    <source>
        <dbReference type="RuleBase" id="RU000639"/>
    </source>
</evidence>
<dbReference type="eggNOG" id="COG0576">
    <property type="taxonomic scope" value="Bacteria"/>
</dbReference>
<dbReference type="SUPFAM" id="SSF58014">
    <property type="entry name" value="Coiled-coil domain of nucleotide exchange factor GrpE"/>
    <property type="match status" value="1"/>
</dbReference>
<comment type="similarity">
    <text evidence="2 10 12">Belongs to the GrpE family.</text>
</comment>
<dbReference type="Pfam" id="PF01025">
    <property type="entry name" value="GrpE"/>
    <property type="match status" value="1"/>
</dbReference>
<dbReference type="GO" id="GO:0006457">
    <property type="term" value="P:protein folding"/>
    <property type="evidence" value="ECO:0007669"/>
    <property type="project" value="InterPro"/>
</dbReference>
<gene>
    <name evidence="10" type="primary">grpE</name>
    <name evidence="14" type="ordered locus">Hore_12810</name>
</gene>
<sequence>MEKEKHVSSNEEFNEKEEKNNVETVRNNENNDQEVENNDESIQIDNKSQDRTNNKEDNGDNKQEQEDKNGSDEDIKHLKERVKELETEVDELTEEKNNIFNKLQRLQADFINYRKRTNKEKGKIGIRAKIELIEKILPVVDNFERALNSAPDEDEFKQGVDMIYRQLMDTLKKEGVEVIPAVGEPFDHNLHEAIMQVEDSKYESGTVVEELQKGYILEDKVIRPAMVKVAK</sequence>
<comment type="subcellular location">
    <subcellularLocation>
        <location evidence="1 10">Cytoplasm</location>
    </subcellularLocation>
</comment>
<evidence type="ECO:0000256" key="3">
    <source>
        <dbReference type="ARBA" id="ARBA00011738"/>
    </source>
</evidence>
<evidence type="ECO:0000256" key="6">
    <source>
        <dbReference type="ARBA" id="ARBA00023186"/>
    </source>
</evidence>
<evidence type="ECO:0000256" key="9">
    <source>
        <dbReference type="ARBA" id="ARBA00076414"/>
    </source>
</evidence>
<dbReference type="RefSeq" id="WP_012636215.1">
    <property type="nucleotide sequence ID" value="NC_011899.1"/>
</dbReference>
<keyword evidence="5 10" id="KW-0346">Stress response</keyword>
<dbReference type="HOGENOM" id="CLU_057217_5_1_9"/>
<protein>
    <recommendedName>
        <fullName evidence="8 10">Protein GrpE</fullName>
    </recommendedName>
    <alternativeName>
        <fullName evidence="9 10">HSP-70 cofactor</fullName>
    </alternativeName>
</protein>
<evidence type="ECO:0000256" key="5">
    <source>
        <dbReference type="ARBA" id="ARBA00023016"/>
    </source>
</evidence>
<evidence type="ECO:0000256" key="1">
    <source>
        <dbReference type="ARBA" id="ARBA00004496"/>
    </source>
</evidence>
<evidence type="ECO:0000256" key="2">
    <source>
        <dbReference type="ARBA" id="ARBA00009054"/>
    </source>
</evidence>
<dbReference type="InterPro" id="IPR009012">
    <property type="entry name" value="GrpE_head"/>
</dbReference>
<dbReference type="PANTHER" id="PTHR21237:SF23">
    <property type="entry name" value="GRPE PROTEIN HOMOLOG, MITOCHONDRIAL"/>
    <property type="match status" value="1"/>
</dbReference>
<comment type="subunit">
    <text evidence="3 10">Homodimer.</text>
</comment>
<dbReference type="CDD" id="cd00446">
    <property type="entry name" value="GrpE"/>
    <property type="match status" value="1"/>
</dbReference>
<evidence type="ECO:0000256" key="4">
    <source>
        <dbReference type="ARBA" id="ARBA00022490"/>
    </source>
</evidence>
<evidence type="ECO:0000256" key="7">
    <source>
        <dbReference type="ARBA" id="ARBA00053401"/>
    </source>
</evidence>
<evidence type="ECO:0000256" key="12">
    <source>
        <dbReference type="RuleBase" id="RU004478"/>
    </source>
</evidence>
<dbReference type="NCBIfam" id="NF010738">
    <property type="entry name" value="PRK14140.1"/>
    <property type="match status" value="1"/>
</dbReference>
<dbReference type="InterPro" id="IPR000740">
    <property type="entry name" value="GrpE"/>
</dbReference>
<organism evidence="14 15">
    <name type="scientific">Halothermothrix orenii (strain H 168 / OCM 544 / DSM 9562)</name>
    <dbReference type="NCBI Taxonomy" id="373903"/>
    <lineage>
        <taxon>Bacteria</taxon>
        <taxon>Bacillati</taxon>
        <taxon>Bacillota</taxon>
        <taxon>Clostridia</taxon>
        <taxon>Halanaerobiales</taxon>
        <taxon>Halothermotrichaceae</taxon>
        <taxon>Halothermothrix</taxon>
    </lineage>
</organism>
<evidence type="ECO:0000313" key="15">
    <source>
        <dbReference type="Proteomes" id="UP000000719"/>
    </source>
</evidence>
<dbReference type="PROSITE" id="PS01071">
    <property type="entry name" value="GRPE"/>
    <property type="match status" value="1"/>
</dbReference>
<dbReference type="HAMAP" id="MF_01151">
    <property type="entry name" value="GrpE"/>
    <property type="match status" value="1"/>
</dbReference>
<dbReference type="GO" id="GO:0051087">
    <property type="term" value="F:protein-folding chaperone binding"/>
    <property type="evidence" value="ECO:0007669"/>
    <property type="project" value="InterPro"/>
</dbReference>
<feature type="compositionally biased region" description="Basic and acidic residues" evidence="13">
    <location>
        <begin position="47"/>
        <end position="76"/>
    </location>
</feature>
<dbReference type="Proteomes" id="UP000000719">
    <property type="component" value="Chromosome"/>
</dbReference>
<dbReference type="GO" id="GO:0005737">
    <property type="term" value="C:cytoplasm"/>
    <property type="evidence" value="ECO:0007669"/>
    <property type="project" value="UniProtKB-SubCell"/>
</dbReference>
<dbReference type="GO" id="GO:0000774">
    <property type="term" value="F:adenyl-nucleotide exchange factor activity"/>
    <property type="evidence" value="ECO:0007669"/>
    <property type="project" value="InterPro"/>
</dbReference>
<comment type="function">
    <text evidence="7 10 11">Participates actively in the response to hyperosmotic and heat shock by preventing the aggregation of stress-denatured proteins, in association with DnaK and GrpE. It is the nucleotide exchange factor for DnaK and may function as a thermosensor. Unfolded proteins bind initially to DnaJ; upon interaction with the DnaJ-bound protein, DnaK hydrolyzes its bound ATP, resulting in the formation of a stable complex. GrpE releases ADP from DnaK; ATP binding to DnaK triggers the release of the substrate protein, thus completing the reaction cycle. Several rounds of ATP-dependent interactions between DnaJ, DnaK and GrpE are required for fully efficient folding.</text>
</comment>
<dbReference type="STRING" id="373903.Hore_12810"/>
<proteinExistence type="inferred from homology"/>
<dbReference type="FunFam" id="2.30.22.10:FF:000001">
    <property type="entry name" value="Protein GrpE"/>
    <property type="match status" value="1"/>
</dbReference>
<dbReference type="Gene3D" id="2.30.22.10">
    <property type="entry name" value="Head domain of nucleotide exchange factor GrpE"/>
    <property type="match status" value="1"/>
</dbReference>
<dbReference type="Gene3D" id="3.90.20.20">
    <property type="match status" value="1"/>
</dbReference>
<dbReference type="SUPFAM" id="SSF51064">
    <property type="entry name" value="Head domain of nucleotide exchange factor GrpE"/>
    <property type="match status" value="1"/>
</dbReference>
<dbReference type="KEGG" id="hor:Hore_12810"/>